<keyword evidence="1" id="KW-0812">Transmembrane</keyword>
<name>A0A9Q4B508_SALAG</name>
<dbReference type="EMBL" id="JABXYM010000002">
    <property type="protein sequence ID" value="MCR6098558.1"/>
    <property type="molecule type" value="Genomic_DNA"/>
</dbReference>
<evidence type="ECO:0000313" key="3">
    <source>
        <dbReference type="Proteomes" id="UP001057753"/>
    </source>
</evidence>
<gene>
    <name evidence="2" type="ORF">HXA33_18795</name>
</gene>
<evidence type="ECO:0000256" key="1">
    <source>
        <dbReference type="SAM" id="Phobius"/>
    </source>
</evidence>
<proteinExistence type="predicted"/>
<keyword evidence="3" id="KW-1185">Reference proteome</keyword>
<dbReference type="InterPro" id="IPR032820">
    <property type="entry name" value="ATPase_put"/>
</dbReference>
<feature type="transmembrane region" description="Helical" evidence="1">
    <location>
        <begin position="45"/>
        <end position="65"/>
    </location>
</feature>
<organism evidence="2 3">
    <name type="scientific">Salipaludibacillus agaradhaerens</name>
    <name type="common">Bacillus agaradhaerens</name>
    <dbReference type="NCBI Taxonomy" id="76935"/>
    <lineage>
        <taxon>Bacteria</taxon>
        <taxon>Bacillati</taxon>
        <taxon>Bacillota</taxon>
        <taxon>Bacilli</taxon>
        <taxon>Bacillales</taxon>
        <taxon>Bacillaceae</taxon>
    </lineage>
</organism>
<dbReference type="AlphaFoldDB" id="A0A9Q4B508"/>
<reference evidence="2" key="1">
    <citation type="submission" date="2020-06" db="EMBL/GenBank/DDBJ databases">
        <title>Insight into the genomes of haloalkaliphilic bacilli from Kenyan soda lakes.</title>
        <authorList>
            <person name="Mwirichia R."/>
            <person name="Villamizar G.C."/>
            <person name="Poehlein A."/>
            <person name="Mugweru J."/>
            <person name="Kipnyargis A."/>
            <person name="Kiplimo D."/>
            <person name="Orwa P."/>
            <person name="Daniel R."/>
        </authorList>
    </citation>
    <scope>NUCLEOTIDE SEQUENCE</scope>
    <source>
        <strain evidence="2">B1096_S55</strain>
    </source>
</reference>
<accession>A0A9Q4B508</accession>
<protein>
    <submittedName>
        <fullName evidence="2">AtpZ/AtpI family protein</fullName>
    </submittedName>
</protein>
<sequence length="77" mass="8382">MTQPSKQRQFIRAFALMSTLTSYIVGAVLLSVFGGRWLDQRFDGGGLYLVISLLAGFITAAYGIVKAVQQFMGDDSS</sequence>
<dbReference type="RefSeq" id="WP_257822965.1">
    <property type="nucleotide sequence ID" value="NZ_JABXYM010000002.1"/>
</dbReference>
<feature type="transmembrane region" description="Helical" evidence="1">
    <location>
        <begin position="12"/>
        <end position="33"/>
    </location>
</feature>
<keyword evidence="1" id="KW-0472">Membrane</keyword>
<comment type="caution">
    <text evidence="2">The sequence shown here is derived from an EMBL/GenBank/DDBJ whole genome shotgun (WGS) entry which is preliminary data.</text>
</comment>
<evidence type="ECO:0000313" key="2">
    <source>
        <dbReference type="EMBL" id="MCR6098558.1"/>
    </source>
</evidence>
<dbReference type="Pfam" id="PF09527">
    <property type="entry name" value="ATPase_gene1"/>
    <property type="match status" value="1"/>
</dbReference>
<keyword evidence="1" id="KW-1133">Transmembrane helix</keyword>
<dbReference type="Proteomes" id="UP001057753">
    <property type="component" value="Unassembled WGS sequence"/>
</dbReference>